<feature type="domain" description="Ig-like" evidence="2">
    <location>
        <begin position="236"/>
        <end position="322"/>
    </location>
</feature>
<dbReference type="RefSeq" id="WP_377047731.1">
    <property type="nucleotide sequence ID" value="NZ_JACJIQ010000002.1"/>
</dbReference>
<dbReference type="InterPro" id="IPR026341">
    <property type="entry name" value="T9SS_type_B"/>
</dbReference>
<dbReference type="InterPro" id="IPR013783">
    <property type="entry name" value="Ig-like_fold"/>
</dbReference>
<evidence type="ECO:0000313" key="3">
    <source>
        <dbReference type="EMBL" id="MBA9075984.1"/>
    </source>
</evidence>
<evidence type="ECO:0000256" key="1">
    <source>
        <dbReference type="SAM" id="MobiDB-lite"/>
    </source>
</evidence>
<keyword evidence="4" id="KW-1185">Reference proteome</keyword>
<organism evidence="3 4">
    <name type="scientific">Rufibacter quisquiliarum</name>
    <dbReference type="NCBI Taxonomy" id="1549639"/>
    <lineage>
        <taxon>Bacteria</taxon>
        <taxon>Pseudomonadati</taxon>
        <taxon>Bacteroidota</taxon>
        <taxon>Cytophagia</taxon>
        <taxon>Cytophagales</taxon>
        <taxon>Hymenobacteraceae</taxon>
        <taxon>Rufibacter</taxon>
    </lineage>
</organism>
<name>A0A839G938_9BACT</name>
<evidence type="ECO:0000313" key="4">
    <source>
        <dbReference type="Proteomes" id="UP000563094"/>
    </source>
</evidence>
<accession>A0A839G938</accession>
<dbReference type="InterPro" id="IPR035986">
    <property type="entry name" value="PKD_dom_sf"/>
</dbReference>
<comment type="caution">
    <text evidence="3">The sequence shown here is derived from an EMBL/GenBank/DDBJ whole genome shotgun (WGS) entry which is preliminary data.</text>
</comment>
<proteinExistence type="predicted"/>
<feature type="domain" description="Ig-like" evidence="2">
    <location>
        <begin position="1532"/>
        <end position="1612"/>
    </location>
</feature>
<evidence type="ECO:0000259" key="2">
    <source>
        <dbReference type="Pfam" id="PF19081"/>
    </source>
</evidence>
<protein>
    <submittedName>
        <fullName evidence="3">Gliding motility-associated-like protein</fullName>
    </submittedName>
</protein>
<feature type="domain" description="Ig-like" evidence="2">
    <location>
        <begin position="1076"/>
        <end position="1153"/>
    </location>
</feature>
<dbReference type="InterPro" id="IPR044023">
    <property type="entry name" value="Ig_7"/>
</dbReference>
<dbReference type="EMBL" id="JACJIQ010000002">
    <property type="protein sequence ID" value="MBA9075984.1"/>
    <property type="molecule type" value="Genomic_DNA"/>
</dbReference>
<feature type="region of interest" description="Disordered" evidence="1">
    <location>
        <begin position="1"/>
        <end position="20"/>
    </location>
</feature>
<feature type="domain" description="Ig-like" evidence="2">
    <location>
        <begin position="2735"/>
        <end position="2817"/>
    </location>
</feature>
<reference evidence="3 4" key="1">
    <citation type="submission" date="2020-08" db="EMBL/GenBank/DDBJ databases">
        <title>Genomic Encyclopedia of Type Strains, Phase IV (KMG-IV): sequencing the most valuable type-strain genomes for metagenomic binning, comparative biology and taxonomic classification.</title>
        <authorList>
            <person name="Goeker M."/>
        </authorList>
    </citation>
    <scope>NUCLEOTIDE SEQUENCE [LARGE SCALE GENOMIC DNA]</scope>
    <source>
        <strain evidence="3 4">DSM 29854</strain>
    </source>
</reference>
<dbReference type="NCBIfam" id="TIGR04131">
    <property type="entry name" value="Bac_Flav_CTERM"/>
    <property type="match status" value="1"/>
</dbReference>
<feature type="domain" description="Ig-like" evidence="2">
    <location>
        <begin position="56"/>
        <end position="136"/>
    </location>
</feature>
<dbReference type="Pfam" id="PF19081">
    <property type="entry name" value="Ig_7"/>
    <property type="match status" value="6"/>
</dbReference>
<feature type="domain" description="Ig-like" evidence="2">
    <location>
        <begin position="1805"/>
        <end position="1885"/>
    </location>
</feature>
<gene>
    <name evidence="3" type="ORF">FHS90_000686</name>
</gene>
<dbReference type="Gene3D" id="2.60.40.10">
    <property type="entry name" value="Immunoglobulins"/>
    <property type="match status" value="1"/>
</dbReference>
<dbReference type="Pfam" id="PF13585">
    <property type="entry name" value="CHU_C"/>
    <property type="match status" value="1"/>
</dbReference>
<dbReference type="SUPFAM" id="SSF49299">
    <property type="entry name" value="PKD domain"/>
    <property type="match status" value="1"/>
</dbReference>
<dbReference type="Proteomes" id="UP000563094">
    <property type="component" value="Unassembled WGS sequence"/>
</dbReference>
<sequence length="2979" mass="311890">MSGTPGATFEAGTSSSSQSPSIHFPTAGTYIVSYTATNECGTSTAATQEITIRELPPAPTAPGQTICAGQTATLAVSGAESTSMYKWYTSATAVTPGFIGAIYRSTPANTITYYVEVVDKFGCVSAIRTPITITVTKPIASNSISAPAYATICAGETPGILAGSQPTGGDEVNYKYQWQISTDNSTFTNAPGTSTEQSYTPSVSLTQDAWFRRVVTSGECGAQTSNVVQVKVTQRPVAPVVAGATICEGTGATLTVQNPPVGYAYRWYTTGQGGTAIVAGVNASGTILTTGPLTTSATYYVESISTSCASSSRTPVAVQVTPAIVNNTISGNQDLCYDQVPKELTGDAATGGDENMTYTWEVSTTSATTGFVVVSTNGNSRNYSPDKLQVPTWFRRKATSGACVTFSNVVQVLVRPQISNNTLSGDQIICAGATPAKVVGSNPQGGDNRYTYSWAISTTSATSGFSDILNATEKDYQPTALNQTTWFKRTVKSGSCTPLESLSAVEIKVQQPITDNTIVGEQVICRGEDAAQITGSSPAGGGAPYSYQWQKSDAENGVYVTIAGATAPHLAFAAGQSPTSTVWYRRVVAGGACAPNESKAVKVTVNPAITNNTIANSTPQTICTGAAPAALLGTSPSGGDGKYAFQWQSSANGSNFTNIANATEQDYTPHILTEPTWFRRLVTSGGCTAQSGAVQVIVQELITGNTISGDQAICSGETPSAFVGVKPSGGSEVYTYQWEFSTNGIEYTPIAGATQQSLQLATGLTQTTWYRRSVTGGVCAGTVSNVIEVKVTEPITNNAISSPQTICANTAPAILEGTEPLGGTGTFSYVWEKSTTGASASDYIAIAGANDKDYTSGPLDKTTWFRRRAKSGACAVISNVIAVQVQVPITDNVLLTASQSLCEGTTAATLQGSSPSGGTGSYTYVWEKTTTGPTASDFTAIANTNTPNYSPGVLTQTTWFRRKVESGVCPPSESGVVEVKITKAISANTLSPDQTICSGAQPKLIDASTPTGGDTSFVFEWQISADGSVFTAISGISSEDYQPDALTATTWYRRIVKSGACSVNSAAIKITVTPLPAAPTVAAATICSGSTATLTAVGAGDNYRWFETDKNGVALHEGVNFTTPALTGSKVYYVETVKDNCSSGSRTPVQVTVEQSITNNSITAEQTICVGNSPGELEGSAPAGGSGTYMYQWESSTDGATFTTLSGATGANYLPGVLNAHTWFRRKVLSGACAASVSNSLKITVNTGITGNKISADQTVCVGQNPELLQGLVPTGGDGVYTYQWEKSTTSASTGFAAINGATVGDYQPEVLTGTSWFRRVVSSGGCSIPSAAVKIVVQQPIANNSITTDQTICSGSAPVALMGSTPSGGAETGVAATYTYRWEASTTSASAGFMAIAGANAKDYTPAILTETTWYRRVVMAGVCQESESNTIQVTVTPSITENSLSGNQTICANTAPMVILGSNPKGGDGAFKYEWLESTNGTTFLKILGAVGKDFQPGILMETTWYQRVVTSGACTVKSLLMKVEVTPLPAAPVIAAATVTTICANGTTTLTVTGPADKYLWYAVATGGSPLHEGPSFQTPSLLQTTTYYVEAVKDNCPSATRTVVHVTVEQPIANNTISGEQVICAGALPAQLAGSLPTGGTGAYTYRWEKSTESASGGFTAIPGAIHQEYTPDVLQEPTWFRRVAISGVCAENASGAIKITVNPGITGNNITGEQRVCTGSAPATKLTGLVPSGGDASYIYRWESSTTSAIAGFAAAPGVYDTQDYQPSVLTQTTWFRRVAISGGCTNASSAVQILVDPLPVSPVVNNVVICTGASATLRVIGSTTGKYEWFTSETEITPVGQGAIYPTPLLTATTRYYVQVTDVNGCISPRAGVTVTVNPVIKNNTASASQAICTGVAPVPLRGSLPTGGDGSYSYLWEESADNSTFEPATGVNTAKDYAPSTLTQTTWYRRRINSGGCEDVSPTVQIVVNSVIANNTITGSQEICEGDTPKLFTATSPTGGDGVFTYRWESSIVGPLGNFKPADGENTKEAYQAAALTQTIWFRRIVMSGGCENFSNVIQVVVRESIKNNQVTAPQVICYGNVPADLLGTLPTGGNGLYEYVWEASTLEATSGFAPAAGNNTQQHYSPGILTQTTWYRRVVKAGASCPSVISSAVKITVNEAITGNTISAPQIICAGESPAALTGTTPSGGSGSYTYQWQVSYTGLANDFDPADGLNSKKEYVPPVLTKNTWFRRVVISAPCPPQASNMVLITVNPVIANNVVQQAQTICEKTAPAQLMGTSPSGGDGGYVYLWQISEEGPTSGFKDAAGMNNAANYQASTLTQTSWFRRVVTSGNCANASAAVQVTVNGNIANNVITEAQEICVGATPLPLTGTQPTGGDGNYTYLWESSTVGPNSGFGPANGANTNATYAPEMILQTTWFRRIVRAGPCDPHYSASVRIRVNPPISNNRISFNQALCLGNFPAALTGTAPQGGSGNYTYLWEESTVGPNSGWRPAEGDNTVANYQPAYLSRTTWFRRTVFSGGCVNTSAYVQVTVLPALSNNLISADQLICRGDVPTAIAGVLPTGGNGIYTYVWESSTDGINYTSATGDNNDQNYRSGPLSITTWYRRIVTSVPCSEDISIPVKITVAAPVSNNVIASAQTICSGLTPNLLQGSAPAGGGGTYSYLWEISTNGPTAGFSPAPGMNNGRDYQPGVLTQSTWFRRVITSLPCQSQTSTAVKVTVYPLPVAPVWQNPGARICPGGTVTLHVNNPTGTVEWYEQPQGGAVIYTGTTFVTPALNETVTYYVQAVSGQGCASAIRTPVKVEVVPPLADAGPDVTIIQGRSTQLRAAGGIKYVWSPASNLSSPTTAVTQAKPDETTTYTVTVTTKEGCVSTDEVTVTVLPKVFIPNVITQNKDGRNDDWEILNIEHYPNCRVEIFTRWGAKIFSSEGYRTRWDGTYQGKPLPVSAYYYILYLDKDEAPISGSITIIK</sequence>